<keyword evidence="2" id="KW-1185">Reference proteome</keyword>
<dbReference type="EMBL" id="LNCD01000105">
    <property type="protein sequence ID" value="KWV47069.1"/>
    <property type="molecule type" value="Genomic_DNA"/>
</dbReference>
<reference evidence="1 2" key="1">
    <citation type="submission" date="2015-11" db="EMBL/GenBank/DDBJ databases">
        <title>Draft Genome Sequence of the Strain BR 10423 (Rhizobium sp.) isolated from nodules of Mimosa pudica.</title>
        <authorList>
            <person name="Barauna A.C."/>
            <person name="Zilli J.E."/>
            <person name="Simoes-Araujo J.L."/>
            <person name="Reis V.M."/>
            <person name="James E.K."/>
            <person name="Reis F.B.Jr."/>
            <person name="Rouws L.F."/>
            <person name="Passos S.R."/>
            <person name="Gois S.R."/>
        </authorList>
    </citation>
    <scope>NUCLEOTIDE SEQUENCE [LARGE SCALE GENOMIC DNA]</scope>
    <source>
        <strain evidence="1 2">BR10423</strain>
    </source>
</reference>
<organism evidence="1 2">
    <name type="scientific">Rhizobium altiplani</name>
    <dbReference type="NCBI Taxonomy" id="1864509"/>
    <lineage>
        <taxon>Bacteria</taxon>
        <taxon>Pseudomonadati</taxon>
        <taxon>Pseudomonadota</taxon>
        <taxon>Alphaproteobacteria</taxon>
        <taxon>Hyphomicrobiales</taxon>
        <taxon>Rhizobiaceae</taxon>
        <taxon>Rhizobium/Agrobacterium group</taxon>
        <taxon>Rhizobium</taxon>
    </lineage>
</organism>
<gene>
    <name evidence="1" type="ORF">AS026_13955</name>
</gene>
<evidence type="ECO:0000313" key="1">
    <source>
        <dbReference type="EMBL" id="KWV47069.1"/>
    </source>
</evidence>
<protein>
    <submittedName>
        <fullName evidence="1">Uncharacterized protein</fullName>
    </submittedName>
</protein>
<sequence length="140" mass="16129">MVHTDLSPHERARALIARIEESRRDFERETQSRRRLLADINVALEARLRPDEPLSDAEEAALFRNEAYRSNCELRDARNELARTQAALAHDQGQAPQGPPDKLTAEIEASWQWLYRDYKNYRRQVGYPGERKGGGDAPED</sequence>
<comment type="caution">
    <text evidence="1">The sequence shown here is derived from an EMBL/GenBank/DDBJ whole genome shotgun (WGS) entry which is preliminary data.</text>
</comment>
<dbReference type="RefSeq" id="WP_062372513.1">
    <property type="nucleotide sequence ID" value="NZ_LNCD01000105.1"/>
</dbReference>
<accession>A0A109JDS6</accession>
<dbReference type="Proteomes" id="UP000068164">
    <property type="component" value="Unassembled WGS sequence"/>
</dbReference>
<proteinExistence type="predicted"/>
<evidence type="ECO:0000313" key="2">
    <source>
        <dbReference type="Proteomes" id="UP000068164"/>
    </source>
</evidence>
<name>A0A109JDS6_9HYPH</name>
<dbReference type="AlphaFoldDB" id="A0A109JDS6"/>